<sequence>MTKTSAQFFHLIPDMEKSYCMSLAVRAGDLVYIGGLTATDDEGNEIFADDAGMQMKAVYEKMARVLEIHGGSSKDIVSEMIFYGVEATEFEESMFPHRQKFYENTDGPSVAGVQVAGFVSEAIKVEVTAIAYLPQ</sequence>
<dbReference type="OrthoDB" id="6983976at2"/>
<name>A0A2N5X5X0_9GAMM</name>
<dbReference type="RefSeq" id="WP_076001927.1">
    <property type="nucleotide sequence ID" value="NZ_PKUS01000003.1"/>
</dbReference>
<proteinExistence type="predicted"/>
<accession>A0A2N5X5X0</accession>
<dbReference type="Gene3D" id="3.30.1330.40">
    <property type="entry name" value="RutC-like"/>
    <property type="match status" value="1"/>
</dbReference>
<reference evidence="1 2" key="1">
    <citation type="submission" date="2018-01" db="EMBL/GenBank/DDBJ databases">
        <title>The draft genome sequence of Halioglobus lutimaris HF004.</title>
        <authorList>
            <person name="Du Z.-J."/>
            <person name="Shi M.-J."/>
        </authorList>
    </citation>
    <scope>NUCLEOTIDE SEQUENCE [LARGE SCALE GENOMIC DNA]</scope>
    <source>
        <strain evidence="1 2">HF004</strain>
    </source>
</reference>
<comment type="caution">
    <text evidence="1">The sequence shown here is derived from an EMBL/GenBank/DDBJ whole genome shotgun (WGS) entry which is preliminary data.</text>
</comment>
<dbReference type="EMBL" id="PKUS01000003">
    <property type="protein sequence ID" value="PLW69876.1"/>
    <property type="molecule type" value="Genomic_DNA"/>
</dbReference>
<keyword evidence="2" id="KW-1185">Reference proteome</keyword>
<dbReference type="CDD" id="cd00448">
    <property type="entry name" value="YjgF_YER057c_UK114_family"/>
    <property type="match status" value="1"/>
</dbReference>
<evidence type="ECO:0000313" key="2">
    <source>
        <dbReference type="Proteomes" id="UP000235005"/>
    </source>
</evidence>
<dbReference type="SUPFAM" id="SSF55298">
    <property type="entry name" value="YjgF-like"/>
    <property type="match status" value="1"/>
</dbReference>
<dbReference type="Proteomes" id="UP000235005">
    <property type="component" value="Unassembled WGS sequence"/>
</dbReference>
<protein>
    <submittedName>
        <fullName evidence="1">RidA family protein</fullName>
    </submittedName>
</protein>
<organism evidence="1 2">
    <name type="scientific">Pseudohalioglobus lutimaris</name>
    <dbReference type="NCBI Taxonomy" id="1737061"/>
    <lineage>
        <taxon>Bacteria</taxon>
        <taxon>Pseudomonadati</taxon>
        <taxon>Pseudomonadota</taxon>
        <taxon>Gammaproteobacteria</taxon>
        <taxon>Cellvibrionales</taxon>
        <taxon>Halieaceae</taxon>
        <taxon>Pseudohalioglobus</taxon>
    </lineage>
</organism>
<dbReference type="Pfam" id="PF01042">
    <property type="entry name" value="Ribonuc_L-PSP"/>
    <property type="match status" value="1"/>
</dbReference>
<dbReference type="AlphaFoldDB" id="A0A2N5X5X0"/>
<dbReference type="InterPro" id="IPR035959">
    <property type="entry name" value="RutC-like_sf"/>
</dbReference>
<evidence type="ECO:0000313" key="1">
    <source>
        <dbReference type="EMBL" id="PLW69876.1"/>
    </source>
</evidence>
<dbReference type="InterPro" id="IPR006175">
    <property type="entry name" value="YjgF/YER057c/UK114"/>
</dbReference>
<gene>
    <name evidence="1" type="ORF">C0039_04905</name>
</gene>